<protein>
    <submittedName>
        <fullName evidence="1">Uncharacterized protein</fullName>
    </submittedName>
</protein>
<dbReference type="Proteomes" id="UP000233606">
    <property type="component" value="Unassembled WGS sequence"/>
</dbReference>
<comment type="caution">
    <text evidence="1">The sequence shown here is derived from an EMBL/GenBank/DDBJ whole genome shotgun (WGS) entry which is preliminary data.</text>
</comment>
<organism evidence="1 2">
    <name type="scientific">Macrococcoides caseolyticum</name>
    <dbReference type="NCBI Taxonomy" id="69966"/>
    <lineage>
        <taxon>Bacteria</taxon>
        <taxon>Bacillati</taxon>
        <taxon>Bacillota</taxon>
        <taxon>Bacilli</taxon>
        <taxon>Bacillales</taxon>
        <taxon>Staphylococcaceae</taxon>
        <taxon>Macrococcoides</taxon>
    </lineage>
</organism>
<gene>
    <name evidence="1" type="ORF">CW682_04490</name>
</gene>
<keyword evidence="2" id="KW-1185">Reference proteome</keyword>
<name>A0ACC9MSK8_9STAP</name>
<evidence type="ECO:0000313" key="1">
    <source>
        <dbReference type="EMBL" id="PKE56777.1"/>
    </source>
</evidence>
<accession>A0ACC9MSK8</accession>
<sequence>MPKERVEVREMKYSEEHKKQIISEMQKVRMKKGHGVQKVANVVGVTATYISRLINGGAIPSDEVSDAILRYTHGNYDELELKTPKKDEYERGYEAGYKDAMKKLEKILPHFKEIKVIFKEIETEIRGD</sequence>
<proteinExistence type="predicted"/>
<reference evidence="1" key="1">
    <citation type="submission" date="2017-12" db="EMBL/GenBank/DDBJ databases">
        <title>Genomics of Macrococcus caseolyticus.</title>
        <authorList>
            <person name="MacFadyen A.C."/>
            <person name="Paterson G.K."/>
        </authorList>
    </citation>
    <scope>NUCLEOTIDE SEQUENCE</scope>
    <source>
        <strain evidence="1">5459_5_49</strain>
    </source>
</reference>
<dbReference type="EMBL" id="PIWU01000005">
    <property type="protein sequence ID" value="PKE56777.1"/>
    <property type="molecule type" value="Genomic_DNA"/>
</dbReference>
<evidence type="ECO:0000313" key="2">
    <source>
        <dbReference type="Proteomes" id="UP000233606"/>
    </source>
</evidence>